<evidence type="ECO:0000313" key="2">
    <source>
        <dbReference type="EMBL" id="AUW43398.1"/>
    </source>
</evidence>
<dbReference type="SUPFAM" id="SSF88723">
    <property type="entry name" value="PIN domain-like"/>
    <property type="match status" value="1"/>
</dbReference>
<dbReference type="Gene3D" id="6.10.10.120">
    <property type="entry name" value="Antitoxin ParD1-like"/>
    <property type="match status" value="1"/>
</dbReference>
<dbReference type="Gene3D" id="3.40.50.1010">
    <property type="entry name" value="5'-nuclease"/>
    <property type="match status" value="1"/>
</dbReference>
<accession>A0A2K9Z591</accession>
<name>A0A2K9Z591_RHILE</name>
<dbReference type="InterPro" id="IPR029060">
    <property type="entry name" value="PIN-like_dom_sf"/>
</dbReference>
<dbReference type="Proteomes" id="UP000238523">
    <property type="component" value="Chromosome"/>
</dbReference>
<dbReference type="EMBL" id="CP025012">
    <property type="protein sequence ID" value="AUW43398.1"/>
    <property type="molecule type" value="Genomic_DNA"/>
</dbReference>
<evidence type="ECO:0000313" key="3">
    <source>
        <dbReference type="Proteomes" id="UP000238523"/>
    </source>
</evidence>
<evidence type="ECO:0000259" key="1">
    <source>
        <dbReference type="Pfam" id="PF01850"/>
    </source>
</evidence>
<dbReference type="InterPro" id="IPR010985">
    <property type="entry name" value="Ribbon_hlx_hlx"/>
</dbReference>
<protein>
    <recommendedName>
        <fullName evidence="1">PIN domain-containing protein</fullName>
    </recommendedName>
</protein>
<gene>
    <name evidence="2" type="ORF">CUJ84_Chr003054</name>
</gene>
<dbReference type="SUPFAM" id="SSF47598">
    <property type="entry name" value="Ribbon-helix-helix"/>
    <property type="match status" value="1"/>
</dbReference>
<dbReference type="GO" id="GO:0006355">
    <property type="term" value="P:regulation of DNA-templated transcription"/>
    <property type="evidence" value="ECO:0007669"/>
    <property type="project" value="InterPro"/>
</dbReference>
<organism evidence="2 3">
    <name type="scientific">Rhizobium leguminosarum</name>
    <dbReference type="NCBI Taxonomy" id="384"/>
    <lineage>
        <taxon>Bacteria</taxon>
        <taxon>Pseudomonadati</taxon>
        <taxon>Pseudomonadota</taxon>
        <taxon>Alphaproteobacteria</taxon>
        <taxon>Hyphomicrobiales</taxon>
        <taxon>Rhizobiaceae</taxon>
        <taxon>Rhizobium/Agrobacterium group</taxon>
        <taxon>Rhizobium</taxon>
    </lineage>
</organism>
<reference evidence="2 3" key="1">
    <citation type="submission" date="2017-11" db="EMBL/GenBank/DDBJ databases">
        <title>Complete genome of Rhizobium leguminosarum Norway, an ineffective micro-symbiont.</title>
        <authorList>
            <person name="Hoffrichter A."/>
            <person name="Liang J."/>
            <person name="Brachmann A."/>
            <person name="Marin M."/>
        </authorList>
    </citation>
    <scope>NUCLEOTIDE SEQUENCE [LARGE SCALE GENOMIC DNA]</scope>
    <source>
        <strain evidence="2 3">Norway</strain>
    </source>
</reference>
<dbReference type="Pfam" id="PF01850">
    <property type="entry name" value="PIN"/>
    <property type="match status" value="1"/>
</dbReference>
<dbReference type="AlphaFoldDB" id="A0A2K9Z591"/>
<dbReference type="InterPro" id="IPR038296">
    <property type="entry name" value="ParD_sf"/>
</dbReference>
<feature type="domain" description="PIN" evidence="1">
    <location>
        <begin position="25"/>
        <end position="71"/>
    </location>
</feature>
<proteinExistence type="predicted"/>
<dbReference type="InterPro" id="IPR002716">
    <property type="entry name" value="PIN_dom"/>
</dbReference>
<sequence length="203" mass="23022">MAGTRKRRGSRRQLHRLYCDIYGCFARHDARRAAEISATHKLATADAIIYATAERHDADILTCDAHFKDLERVIHIDKKTYPYVTQALDGRAQRFYHKLGNDNLASGMAENRHVQAAPNPMAKMTISLPDNLAEYVENRVASGRYSSAGAFLAELILKDQLHHKLDDEELRNILRQAEESGPSDRRIPDILSETKAKLRDNNL</sequence>